<evidence type="ECO:0000313" key="7">
    <source>
        <dbReference type="Proteomes" id="UP000591272"/>
    </source>
</evidence>
<keyword evidence="4" id="KW-1133">Transmembrane helix</keyword>
<feature type="transmembrane region" description="Helical" evidence="4">
    <location>
        <begin position="75"/>
        <end position="92"/>
    </location>
</feature>
<evidence type="ECO:0000256" key="4">
    <source>
        <dbReference type="SAM" id="Phobius"/>
    </source>
</evidence>
<dbReference type="GO" id="GO:0000155">
    <property type="term" value="F:phosphorelay sensor kinase activity"/>
    <property type="evidence" value="ECO:0007669"/>
    <property type="project" value="InterPro"/>
</dbReference>
<dbReference type="InterPro" id="IPR011712">
    <property type="entry name" value="Sig_transdc_His_kin_sub3_dim/P"/>
</dbReference>
<feature type="domain" description="Signal transduction histidine kinase subgroup 3 dimerisation and phosphoacceptor" evidence="5">
    <location>
        <begin position="185"/>
        <end position="251"/>
    </location>
</feature>
<evidence type="ECO:0000256" key="2">
    <source>
        <dbReference type="ARBA" id="ARBA00022777"/>
    </source>
</evidence>
<dbReference type="Proteomes" id="UP000591272">
    <property type="component" value="Unassembled WGS sequence"/>
</dbReference>
<name>A0A7Y9GGD3_9ACTN</name>
<sequence length="375" mass="40098">MQPRIPRPTVIAAIIVGMTALTLAGFLLPALWYEIVDRRDAGRLILALLGAGAAFALYARLLWQNLMRRTAPAHRLGLAAIAAICWALPPLLDTGQGWGNALLVPAGLIAVVLPVREAIAVTAAATVLTPVYGVLLGLPALTVLYEVTGVPLGAFSGYVTVWLFHVVQELREARAELARSAVGEERLRFARDLHDVLGHSLQAVALRAEVAERFVERDDGRVRKELTEIQTMARDAVRDVREVVRGYRATSLRTELDGMSAVLRAAGIRCERPEVSPELPAHVHEPLGWVAREAATNVLRHSSASWCEITLRAGRDRVQLEVVNDGAARRGAGDAGSGLAGLAERITAAGGRFRAGPAGDGTFRVTASVPAKGDA</sequence>
<evidence type="ECO:0000313" key="6">
    <source>
        <dbReference type="EMBL" id="NYE15914.1"/>
    </source>
</evidence>
<dbReference type="Gene3D" id="3.30.565.10">
    <property type="entry name" value="Histidine kinase-like ATPase, C-terminal domain"/>
    <property type="match status" value="1"/>
</dbReference>
<accession>A0A7Y9GGD3</accession>
<dbReference type="GO" id="GO:0046983">
    <property type="term" value="F:protein dimerization activity"/>
    <property type="evidence" value="ECO:0007669"/>
    <property type="project" value="InterPro"/>
</dbReference>
<comment type="caution">
    <text evidence="6">The sequence shown here is derived from an EMBL/GenBank/DDBJ whole genome shotgun (WGS) entry which is preliminary data.</text>
</comment>
<proteinExistence type="predicted"/>
<keyword evidence="3" id="KW-0902">Two-component regulatory system</keyword>
<dbReference type="SUPFAM" id="SSF55874">
    <property type="entry name" value="ATPase domain of HSP90 chaperone/DNA topoisomerase II/histidine kinase"/>
    <property type="match status" value="1"/>
</dbReference>
<feature type="transmembrane region" description="Helical" evidence="4">
    <location>
        <begin position="122"/>
        <end position="144"/>
    </location>
</feature>
<feature type="transmembrane region" description="Helical" evidence="4">
    <location>
        <begin position="12"/>
        <end position="32"/>
    </location>
</feature>
<keyword evidence="2 6" id="KW-0418">Kinase</keyword>
<keyword evidence="7" id="KW-1185">Reference proteome</keyword>
<dbReference type="GO" id="GO:0016020">
    <property type="term" value="C:membrane"/>
    <property type="evidence" value="ECO:0007669"/>
    <property type="project" value="InterPro"/>
</dbReference>
<dbReference type="EMBL" id="JACCBT010000001">
    <property type="protein sequence ID" value="NYE15914.1"/>
    <property type="molecule type" value="Genomic_DNA"/>
</dbReference>
<gene>
    <name evidence="6" type="ORF">BJ999_006210</name>
</gene>
<evidence type="ECO:0000256" key="3">
    <source>
        <dbReference type="ARBA" id="ARBA00023012"/>
    </source>
</evidence>
<dbReference type="EC" id="2.7.13.3" evidence="6"/>
<dbReference type="PANTHER" id="PTHR24421">
    <property type="entry name" value="NITRATE/NITRITE SENSOR PROTEIN NARX-RELATED"/>
    <property type="match status" value="1"/>
</dbReference>
<evidence type="ECO:0000256" key="1">
    <source>
        <dbReference type="ARBA" id="ARBA00022679"/>
    </source>
</evidence>
<dbReference type="CDD" id="cd16917">
    <property type="entry name" value="HATPase_UhpB-NarQ-NarX-like"/>
    <property type="match status" value="1"/>
</dbReference>
<protein>
    <submittedName>
        <fullName evidence="6">Two-component system sensor histidine kinase DesK</fullName>
        <ecNumber evidence="6">2.7.13.3</ecNumber>
    </submittedName>
</protein>
<keyword evidence="4" id="KW-0472">Membrane</keyword>
<dbReference type="Pfam" id="PF07730">
    <property type="entry name" value="HisKA_3"/>
    <property type="match status" value="1"/>
</dbReference>
<dbReference type="Gene3D" id="1.20.5.1930">
    <property type="match status" value="1"/>
</dbReference>
<keyword evidence="1 6" id="KW-0808">Transferase</keyword>
<dbReference type="InterPro" id="IPR036890">
    <property type="entry name" value="HATPase_C_sf"/>
</dbReference>
<dbReference type="InterPro" id="IPR050482">
    <property type="entry name" value="Sensor_HK_TwoCompSys"/>
</dbReference>
<feature type="transmembrane region" description="Helical" evidence="4">
    <location>
        <begin position="150"/>
        <end position="167"/>
    </location>
</feature>
<reference evidence="6 7" key="1">
    <citation type="submission" date="2020-07" db="EMBL/GenBank/DDBJ databases">
        <title>Sequencing the genomes of 1000 actinobacteria strains.</title>
        <authorList>
            <person name="Klenk H.-P."/>
        </authorList>
    </citation>
    <scope>NUCLEOTIDE SEQUENCE [LARGE SCALE GENOMIC DNA]</scope>
    <source>
        <strain evidence="6 7">DSM 43461</strain>
    </source>
</reference>
<organism evidence="6 7">
    <name type="scientific">Actinomadura citrea</name>
    <dbReference type="NCBI Taxonomy" id="46158"/>
    <lineage>
        <taxon>Bacteria</taxon>
        <taxon>Bacillati</taxon>
        <taxon>Actinomycetota</taxon>
        <taxon>Actinomycetes</taxon>
        <taxon>Streptosporangiales</taxon>
        <taxon>Thermomonosporaceae</taxon>
        <taxon>Actinomadura</taxon>
    </lineage>
</organism>
<dbReference type="PANTHER" id="PTHR24421:SF63">
    <property type="entry name" value="SENSOR HISTIDINE KINASE DESK"/>
    <property type="match status" value="1"/>
</dbReference>
<keyword evidence="4" id="KW-0812">Transmembrane</keyword>
<evidence type="ECO:0000259" key="5">
    <source>
        <dbReference type="Pfam" id="PF07730"/>
    </source>
</evidence>
<dbReference type="AlphaFoldDB" id="A0A7Y9GGD3"/>
<feature type="transmembrane region" description="Helical" evidence="4">
    <location>
        <begin position="44"/>
        <end position="63"/>
    </location>
</feature>
<dbReference type="RefSeq" id="WP_179836537.1">
    <property type="nucleotide sequence ID" value="NZ_BMRD01000004.1"/>
</dbReference>